<dbReference type="OrthoDB" id="1046747at2"/>
<evidence type="ECO:0008006" key="3">
    <source>
        <dbReference type="Google" id="ProtNLM"/>
    </source>
</evidence>
<organism evidence="1 2">
    <name type="scientific">Mucilaginibacter corticis</name>
    <dbReference type="NCBI Taxonomy" id="2597670"/>
    <lineage>
        <taxon>Bacteria</taxon>
        <taxon>Pseudomonadati</taxon>
        <taxon>Bacteroidota</taxon>
        <taxon>Sphingobacteriia</taxon>
        <taxon>Sphingobacteriales</taxon>
        <taxon>Sphingobacteriaceae</taxon>
        <taxon>Mucilaginibacter</taxon>
    </lineage>
</organism>
<dbReference type="AlphaFoldDB" id="A0A556MFQ1"/>
<evidence type="ECO:0000313" key="2">
    <source>
        <dbReference type="Proteomes" id="UP000318733"/>
    </source>
</evidence>
<accession>A0A556MFQ1</accession>
<reference evidence="1 2" key="1">
    <citation type="submission" date="2019-07" db="EMBL/GenBank/DDBJ databases">
        <authorList>
            <person name="Huq M.A."/>
        </authorList>
    </citation>
    <scope>NUCLEOTIDE SEQUENCE [LARGE SCALE GENOMIC DNA]</scope>
    <source>
        <strain evidence="1 2">MAH-19</strain>
    </source>
</reference>
<sequence>MIRQLLLIFVLSVSSATVFGQFIGDSYWDSRPKGKIDSVVETKYEFNDNDTTGRRFFDRFVYIFNAKGQVIKSTEHSMDSYFTSVTFYTYDERGYIQQKQIDEKDNRTGTLNPGSMIFYTYTPNYQWVKVDRHWTGKTKPDSPTDFVEAIDLDQSGKPLKDSSFYIGTLQMIRRHNYNYNIKGNLVELDDAEGNLGILPSKTYFTYDDNQNIIKDEYMIHRGTYNNIKALIGTYIRQYNYPKVDNNHNWLLKKEYVDGKFESITERQIYYAK</sequence>
<comment type="caution">
    <text evidence="1">The sequence shown here is derived from an EMBL/GenBank/DDBJ whole genome shotgun (WGS) entry which is preliminary data.</text>
</comment>
<name>A0A556MFQ1_9SPHI</name>
<protein>
    <recommendedName>
        <fullName evidence="3">RHS repeat protein</fullName>
    </recommendedName>
</protein>
<dbReference type="Proteomes" id="UP000318733">
    <property type="component" value="Unassembled WGS sequence"/>
</dbReference>
<evidence type="ECO:0000313" key="1">
    <source>
        <dbReference type="EMBL" id="TSJ38690.1"/>
    </source>
</evidence>
<dbReference type="RefSeq" id="WP_144249971.1">
    <property type="nucleotide sequence ID" value="NZ_VLPK01000004.1"/>
</dbReference>
<gene>
    <name evidence="1" type="ORF">FO440_19485</name>
</gene>
<dbReference type="EMBL" id="VLPK01000004">
    <property type="protein sequence ID" value="TSJ38690.1"/>
    <property type="molecule type" value="Genomic_DNA"/>
</dbReference>
<keyword evidence="2" id="KW-1185">Reference proteome</keyword>
<proteinExistence type="predicted"/>